<dbReference type="InterPro" id="IPR050388">
    <property type="entry name" value="ABC_Ni/Peptide_Import"/>
</dbReference>
<evidence type="ECO:0000313" key="10">
    <source>
        <dbReference type="Proteomes" id="UP001220530"/>
    </source>
</evidence>
<keyword evidence="9" id="KW-0547">Nucleotide-binding</keyword>
<gene>
    <name evidence="9" type="ORF">PSQ19_07860</name>
</gene>
<keyword evidence="6" id="KW-0406">Ion transport</keyword>
<evidence type="ECO:0000313" key="9">
    <source>
        <dbReference type="EMBL" id="WDR03928.1"/>
    </source>
</evidence>
<evidence type="ECO:0000256" key="6">
    <source>
        <dbReference type="ARBA" id="ARBA00023065"/>
    </source>
</evidence>
<comment type="subcellular location">
    <subcellularLocation>
        <location evidence="1">Membrane</location>
    </subcellularLocation>
</comment>
<dbReference type="SUPFAM" id="SSF52540">
    <property type="entry name" value="P-loop containing nucleoside triphosphate hydrolases"/>
    <property type="match status" value="1"/>
</dbReference>
<evidence type="ECO:0000256" key="7">
    <source>
        <dbReference type="ARBA" id="ARBA00023136"/>
    </source>
</evidence>
<dbReference type="Proteomes" id="UP001220530">
    <property type="component" value="Chromosome"/>
</dbReference>
<keyword evidence="3" id="KW-0813">Transport</keyword>
<dbReference type="GO" id="GO:0005524">
    <property type="term" value="F:ATP binding"/>
    <property type="evidence" value="ECO:0007669"/>
    <property type="project" value="UniProtKB-KW"/>
</dbReference>
<name>A0ABY7YS31_9HYPH</name>
<proteinExistence type="inferred from homology"/>
<keyword evidence="5" id="KW-1278">Translocase</keyword>
<evidence type="ECO:0000256" key="3">
    <source>
        <dbReference type="ARBA" id="ARBA00022448"/>
    </source>
</evidence>
<sequence>MPLTPMHTDSPEPLLRIRGLKTHFFTADGVVKAVDGVDLDVQQSRTTCILGESGCGKSIMARSILRIVDAPGRIVEGSITYRAADGRTVDLAAMSPTSRAYPGNSRQRYFDDISRTYVVVGADPEDRQANQRNHSAAPQDE</sequence>
<keyword evidence="9" id="KW-0067">ATP-binding</keyword>
<evidence type="ECO:0000256" key="4">
    <source>
        <dbReference type="ARBA" id="ARBA00022475"/>
    </source>
</evidence>
<evidence type="ECO:0000256" key="5">
    <source>
        <dbReference type="ARBA" id="ARBA00022967"/>
    </source>
</evidence>
<keyword evidence="10" id="KW-1185">Reference proteome</keyword>
<dbReference type="InterPro" id="IPR027417">
    <property type="entry name" value="P-loop_NTPase"/>
</dbReference>
<evidence type="ECO:0000256" key="1">
    <source>
        <dbReference type="ARBA" id="ARBA00004370"/>
    </source>
</evidence>
<feature type="domain" description="ABC transporter" evidence="8">
    <location>
        <begin position="35"/>
        <end position="85"/>
    </location>
</feature>
<dbReference type="Pfam" id="PF00005">
    <property type="entry name" value="ABC_tran"/>
    <property type="match status" value="1"/>
</dbReference>
<dbReference type="PANTHER" id="PTHR43297:SF13">
    <property type="entry name" value="NICKEL ABC TRANSPORTER, ATP-BINDING PROTEIN"/>
    <property type="match status" value="1"/>
</dbReference>
<keyword evidence="7" id="KW-0472">Membrane</keyword>
<protein>
    <submittedName>
        <fullName evidence="9">ATP-binding cassette domain-containing protein</fullName>
    </submittedName>
</protein>
<keyword evidence="4" id="KW-1003">Cell membrane</keyword>
<dbReference type="Gene3D" id="3.40.50.300">
    <property type="entry name" value="P-loop containing nucleotide triphosphate hydrolases"/>
    <property type="match status" value="1"/>
</dbReference>
<dbReference type="PANTHER" id="PTHR43297">
    <property type="entry name" value="OLIGOPEPTIDE TRANSPORT ATP-BINDING PROTEIN APPD"/>
    <property type="match status" value="1"/>
</dbReference>
<evidence type="ECO:0000256" key="2">
    <source>
        <dbReference type="ARBA" id="ARBA00005417"/>
    </source>
</evidence>
<reference evidence="9 10" key="1">
    <citation type="submission" date="2023-02" db="EMBL/GenBank/DDBJ databases">
        <title>Devosia algicola sp. nov., isolated from the phycosphere of marine algae.</title>
        <authorList>
            <person name="Kim J.M."/>
            <person name="Lee J.K."/>
            <person name="Choi B.J."/>
            <person name="Bayburt H."/>
            <person name="Jeon C.O."/>
        </authorList>
    </citation>
    <scope>NUCLEOTIDE SEQUENCE [LARGE SCALE GENOMIC DNA]</scope>
    <source>
        <strain evidence="9 10">G20-9</strain>
    </source>
</reference>
<organism evidence="9 10">
    <name type="scientific">Devosia algicola</name>
    <dbReference type="NCBI Taxonomy" id="3026418"/>
    <lineage>
        <taxon>Bacteria</taxon>
        <taxon>Pseudomonadati</taxon>
        <taxon>Pseudomonadota</taxon>
        <taxon>Alphaproteobacteria</taxon>
        <taxon>Hyphomicrobiales</taxon>
        <taxon>Devosiaceae</taxon>
        <taxon>Devosia</taxon>
    </lineage>
</organism>
<evidence type="ECO:0000259" key="8">
    <source>
        <dbReference type="Pfam" id="PF00005"/>
    </source>
</evidence>
<dbReference type="EMBL" id="CP118246">
    <property type="protein sequence ID" value="WDR03928.1"/>
    <property type="molecule type" value="Genomic_DNA"/>
</dbReference>
<accession>A0ABY7YS31</accession>
<comment type="similarity">
    <text evidence="2">Belongs to the ABC transporter superfamily.</text>
</comment>
<dbReference type="InterPro" id="IPR003439">
    <property type="entry name" value="ABC_transporter-like_ATP-bd"/>
</dbReference>